<sequence>MCLRGAVATEGTRSGNVPAILAHSCSGRSAARGMGMTGLISCFHREAGPAGRSVEVRFSPKAEFVDHVGSESRMWLPVPGRVGLREMPASSGTRGPFLGRVDPTLSSTGADRMCGDGHVITVRDRRFHLPSLG</sequence>
<reference evidence="1 2" key="1">
    <citation type="submission" date="2019-06" db="EMBL/GenBank/DDBJ databases">
        <title>Sequencing the genomes of 1000 actinobacteria strains.</title>
        <authorList>
            <person name="Klenk H.-P."/>
        </authorList>
    </citation>
    <scope>NUCLEOTIDE SEQUENCE [LARGE SCALE GENOMIC DNA]</scope>
    <source>
        <strain evidence="1 2">DSM 45885</strain>
    </source>
</reference>
<keyword evidence="2" id="KW-1185">Reference proteome</keyword>
<organism evidence="1 2">
    <name type="scientific">Micromonospora taraxaci</name>
    <dbReference type="NCBI Taxonomy" id="1316803"/>
    <lineage>
        <taxon>Bacteria</taxon>
        <taxon>Bacillati</taxon>
        <taxon>Actinomycetota</taxon>
        <taxon>Actinomycetes</taxon>
        <taxon>Micromonosporales</taxon>
        <taxon>Micromonosporaceae</taxon>
        <taxon>Micromonospora</taxon>
    </lineage>
</organism>
<dbReference type="AlphaFoldDB" id="A0A561W684"/>
<name>A0A561W684_9ACTN</name>
<dbReference type="Proteomes" id="UP000317685">
    <property type="component" value="Unassembled WGS sequence"/>
</dbReference>
<accession>A0A561W684</accession>
<dbReference type="EMBL" id="VIWZ01000001">
    <property type="protein sequence ID" value="TWG19371.1"/>
    <property type="molecule type" value="Genomic_DNA"/>
</dbReference>
<proteinExistence type="predicted"/>
<gene>
    <name evidence="1" type="ORF">FHU34_114753</name>
</gene>
<protein>
    <submittedName>
        <fullName evidence="1">Uncharacterized protein</fullName>
    </submittedName>
</protein>
<comment type="caution">
    <text evidence="1">The sequence shown here is derived from an EMBL/GenBank/DDBJ whole genome shotgun (WGS) entry which is preliminary data.</text>
</comment>
<evidence type="ECO:0000313" key="2">
    <source>
        <dbReference type="Proteomes" id="UP000317685"/>
    </source>
</evidence>
<evidence type="ECO:0000313" key="1">
    <source>
        <dbReference type="EMBL" id="TWG19371.1"/>
    </source>
</evidence>